<dbReference type="EMBL" id="JAPZBO010000004">
    <property type="protein sequence ID" value="KAJ5318452.1"/>
    <property type="molecule type" value="Genomic_DNA"/>
</dbReference>
<evidence type="ECO:0000313" key="8">
    <source>
        <dbReference type="Proteomes" id="UP001147746"/>
    </source>
</evidence>
<evidence type="ECO:0000259" key="6">
    <source>
        <dbReference type="PROSITE" id="PS50109"/>
    </source>
</evidence>
<keyword evidence="3" id="KW-0808">Transferase</keyword>
<feature type="domain" description="Histidine kinase" evidence="6">
    <location>
        <begin position="48"/>
        <end position="128"/>
    </location>
</feature>
<keyword evidence="5" id="KW-0902">Two-component regulatory system</keyword>
<evidence type="ECO:0000256" key="4">
    <source>
        <dbReference type="ARBA" id="ARBA00022777"/>
    </source>
</evidence>
<evidence type="ECO:0000256" key="5">
    <source>
        <dbReference type="ARBA" id="ARBA00023012"/>
    </source>
</evidence>
<dbReference type="InterPro" id="IPR005467">
    <property type="entry name" value="His_kinase_dom"/>
</dbReference>
<evidence type="ECO:0000256" key="2">
    <source>
        <dbReference type="ARBA" id="ARBA00012438"/>
    </source>
</evidence>
<dbReference type="PANTHER" id="PTHR43711">
    <property type="entry name" value="TWO-COMPONENT HISTIDINE KINASE"/>
    <property type="match status" value="1"/>
</dbReference>
<dbReference type="SMART" id="SM00388">
    <property type="entry name" value="HisKA"/>
    <property type="match status" value="1"/>
</dbReference>
<keyword evidence="8" id="KW-1185">Reference proteome</keyword>
<comment type="caution">
    <text evidence="7">The sequence shown here is derived from an EMBL/GenBank/DDBJ whole genome shotgun (WGS) entry which is preliminary data.</text>
</comment>
<sequence>MITPIYQIGHHVGFVKVTRDLTERKAAETRMVAAFEESSKMKTDFLANMSHEIRTPMNSMQLALTMLQDTGLNSQQLEYASIIDESTSVLLQVIDDILDFSKLSSGSFSLHSDVVNIKSILDAVMRNR</sequence>
<dbReference type="InterPro" id="IPR003661">
    <property type="entry name" value="HisK_dim/P_dom"/>
</dbReference>
<organism evidence="7 8">
    <name type="scientific">Penicillium atrosanguineum</name>
    <dbReference type="NCBI Taxonomy" id="1132637"/>
    <lineage>
        <taxon>Eukaryota</taxon>
        <taxon>Fungi</taxon>
        <taxon>Dikarya</taxon>
        <taxon>Ascomycota</taxon>
        <taxon>Pezizomycotina</taxon>
        <taxon>Eurotiomycetes</taxon>
        <taxon>Eurotiomycetidae</taxon>
        <taxon>Eurotiales</taxon>
        <taxon>Aspergillaceae</taxon>
        <taxon>Penicillium</taxon>
    </lineage>
</organism>
<evidence type="ECO:0000256" key="3">
    <source>
        <dbReference type="ARBA" id="ARBA00022679"/>
    </source>
</evidence>
<dbReference type="InterPro" id="IPR050736">
    <property type="entry name" value="Sensor_HK_Regulatory"/>
</dbReference>
<dbReference type="Gene3D" id="1.10.287.130">
    <property type="match status" value="1"/>
</dbReference>
<protein>
    <recommendedName>
        <fullName evidence="2">histidine kinase</fullName>
        <ecNumber evidence="2">2.7.13.3</ecNumber>
    </recommendedName>
</protein>
<name>A0A9W9PYU2_9EURO</name>
<dbReference type="InterPro" id="IPR036097">
    <property type="entry name" value="HisK_dim/P_sf"/>
</dbReference>
<dbReference type="SUPFAM" id="SSF47384">
    <property type="entry name" value="Homodimeric domain of signal transducing histidine kinase"/>
    <property type="match status" value="1"/>
</dbReference>
<dbReference type="EC" id="2.7.13.3" evidence="2"/>
<dbReference type="PANTHER" id="PTHR43711:SF26">
    <property type="entry name" value="SENSOR HISTIDINE KINASE RCSC"/>
    <property type="match status" value="1"/>
</dbReference>
<dbReference type="PROSITE" id="PS50109">
    <property type="entry name" value="HIS_KIN"/>
    <property type="match status" value="1"/>
</dbReference>
<reference evidence="7" key="1">
    <citation type="submission" date="2022-12" db="EMBL/GenBank/DDBJ databases">
        <authorList>
            <person name="Petersen C."/>
        </authorList>
    </citation>
    <scope>NUCLEOTIDE SEQUENCE</scope>
    <source>
        <strain evidence="7">IBT 21472</strain>
    </source>
</reference>
<dbReference type="CDD" id="cd00082">
    <property type="entry name" value="HisKA"/>
    <property type="match status" value="1"/>
</dbReference>
<accession>A0A9W9PYU2</accession>
<dbReference type="Proteomes" id="UP001147746">
    <property type="component" value="Unassembled WGS sequence"/>
</dbReference>
<dbReference type="Pfam" id="PF00512">
    <property type="entry name" value="HisKA"/>
    <property type="match status" value="1"/>
</dbReference>
<gene>
    <name evidence="7" type="ORF">N7476_004872</name>
</gene>
<evidence type="ECO:0000256" key="1">
    <source>
        <dbReference type="ARBA" id="ARBA00000085"/>
    </source>
</evidence>
<evidence type="ECO:0000313" key="7">
    <source>
        <dbReference type="EMBL" id="KAJ5318452.1"/>
    </source>
</evidence>
<reference evidence="7" key="2">
    <citation type="journal article" date="2023" name="IMA Fungus">
        <title>Comparative genomic study of the Penicillium genus elucidates a diverse pangenome and 15 lateral gene transfer events.</title>
        <authorList>
            <person name="Petersen C."/>
            <person name="Sorensen T."/>
            <person name="Nielsen M.R."/>
            <person name="Sondergaard T.E."/>
            <person name="Sorensen J.L."/>
            <person name="Fitzpatrick D.A."/>
            <person name="Frisvad J.C."/>
            <person name="Nielsen K.L."/>
        </authorList>
    </citation>
    <scope>NUCLEOTIDE SEQUENCE</scope>
    <source>
        <strain evidence="7">IBT 21472</strain>
    </source>
</reference>
<dbReference type="GO" id="GO:0000155">
    <property type="term" value="F:phosphorelay sensor kinase activity"/>
    <property type="evidence" value="ECO:0007669"/>
    <property type="project" value="InterPro"/>
</dbReference>
<keyword evidence="4" id="KW-0418">Kinase</keyword>
<comment type="catalytic activity">
    <reaction evidence="1">
        <text>ATP + protein L-histidine = ADP + protein N-phospho-L-histidine.</text>
        <dbReference type="EC" id="2.7.13.3"/>
    </reaction>
</comment>
<proteinExistence type="predicted"/>
<dbReference type="AlphaFoldDB" id="A0A9W9PYU2"/>